<dbReference type="PANTHER" id="PTHR11799:SF12">
    <property type="entry name" value="PARAOXONASE-RELATED"/>
    <property type="match status" value="1"/>
</dbReference>
<dbReference type="AlphaFoldDB" id="A0A848L7S6"/>
<reference evidence="2 3" key="1">
    <citation type="submission" date="2020-04" db="EMBL/GenBank/DDBJ databases">
        <title>Draft genome of Pyxidicoccus fallax type strain.</title>
        <authorList>
            <person name="Whitworth D.E."/>
        </authorList>
    </citation>
    <scope>NUCLEOTIDE SEQUENCE [LARGE SCALE GENOMIC DNA]</scope>
    <source>
        <strain evidence="2 3">DSM 14698</strain>
    </source>
</reference>
<dbReference type="EMBL" id="JABBJJ010000022">
    <property type="protein sequence ID" value="NMO14607.1"/>
    <property type="molecule type" value="Genomic_DNA"/>
</dbReference>
<proteinExistence type="predicted"/>
<sequence length="369" mass="39175">MPSRNRLRRVLWGAVALIGLVLLVVAVLGGFTPAGRGVGGPCQATSGMRALCAMNKPEDLLRLGDSEWVLAGNMGNDEWKQGGFYAIRTRDKAFHAITPDLSRPAAPPYRDCPGAPDRASLSAHGIALRSGPDGAHALYVVNHGGRESIEVFDVRVSDRGPELSWSGCVVLPPEHAANSVATLPDGGLVITIPHHPSATSKGKVLRWAPGGEWAEVPGTRFSYDNGILVSPDGAWLYVAEYMGRRLHKVPLGGKEGDARSVELGFRPDNLRFAPDGAILATGHPVSLPRLGLCFTLGCGIPTEVARVDATTLQATTLYERESDITFSAGTSAIVVDDELWIGSFQSRALLIVPFTALKAPVLPGAPSNR</sequence>
<dbReference type="InterPro" id="IPR013658">
    <property type="entry name" value="SGL"/>
</dbReference>
<dbReference type="SUPFAM" id="SSF63829">
    <property type="entry name" value="Calcium-dependent phosphotriesterase"/>
    <property type="match status" value="1"/>
</dbReference>
<dbReference type="InterPro" id="IPR011042">
    <property type="entry name" value="6-blade_b-propeller_TolB-like"/>
</dbReference>
<protein>
    <recommendedName>
        <fullName evidence="1">SMP-30/Gluconolactonase/LRE-like region domain-containing protein</fullName>
    </recommendedName>
</protein>
<gene>
    <name evidence="2" type="ORF">HG543_07005</name>
</gene>
<dbReference type="RefSeq" id="WP_169343904.1">
    <property type="nucleotide sequence ID" value="NZ_JABBJJ010000022.1"/>
</dbReference>
<evidence type="ECO:0000259" key="1">
    <source>
        <dbReference type="Pfam" id="PF08450"/>
    </source>
</evidence>
<accession>A0A848L7S6</accession>
<dbReference type="InterPro" id="IPR051288">
    <property type="entry name" value="Serum_paraoxonase/arylesterase"/>
</dbReference>
<dbReference type="Pfam" id="PF08450">
    <property type="entry name" value="SGL"/>
    <property type="match status" value="1"/>
</dbReference>
<dbReference type="Gene3D" id="2.120.10.30">
    <property type="entry name" value="TolB, C-terminal domain"/>
    <property type="match status" value="1"/>
</dbReference>
<comment type="caution">
    <text evidence="2">The sequence shown here is derived from an EMBL/GenBank/DDBJ whole genome shotgun (WGS) entry which is preliminary data.</text>
</comment>
<dbReference type="PANTHER" id="PTHR11799">
    <property type="entry name" value="PARAOXONASE"/>
    <property type="match status" value="1"/>
</dbReference>
<evidence type="ECO:0000313" key="2">
    <source>
        <dbReference type="EMBL" id="NMO14607.1"/>
    </source>
</evidence>
<name>A0A848L7S6_9BACT</name>
<feature type="domain" description="SMP-30/Gluconolactonase/LRE-like region" evidence="1">
    <location>
        <begin position="173"/>
        <end position="279"/>
    </location>
</feature>
<evidence type="ECO:0000313" key="3">
    <source>
        <dbReference type="Proteomes" id="UP000518300"/>
    </source>
</evidence>
<organism evidence="2 3">
    <name type="scientific">Pyxidicoccus fallax</name>
    <dbReference type="NCBI Taxonomy" id="394095"/>
    <lineage>
        <taxon>Bacteria</taxon>
        <taxon>Pseudomonadati</taxon>
        <taxon>Myxococcota</taxon>
        <taxon>Myxococcia</taxon>
        <taxon>Myxococcales</taxon>
        <taxon>Cystobacterineae</taxon>
        <taxon>Myxococcaceae</taxon>
        <taxon>Pyxidicoccus</taxon>
    </lineage>
</organism>
<dbReference type="Proteomes" id="UP000518300">
    <property type="component" value="Unassembled WGS sequence"/>
</dbReference>
<keyword evidence="3" id="KW-1185">Reference proteome</keyword>